<dbReference type="GO" id="GO:0048027">
    <property type="term" value="F:mRNA 5'-UTR binding"/>
    <property type="evidence" value="ECO:0007669"/>
    <property type="project" value="UniProtKB-UniRule"/>
</dbReference>
<gene>
    <name evidence="5" type="primary">csrA</name>
    <name evidence="6" type="ordered locus">Ferpe_0059</name>
</gene>
<dbReference type="STRING" id="771875.Ferpe_0059"/>
<keyword evidence="1 5" id="KW-0963">Cytoplasm</keyword>
<protein>
    <recommendedName>
        <fullName evidence="5">Translational regulator CsrA</fullName>
    </recommendedName>
</protein>
<dbReference type="NCBIfam" id="NF002469">
    <property type="entry name" value="PRK01712.1"/>
    <property type="match status" value="1"/>
</dbReference>
<keyword evidence="2 5" id="KW-0678">Repressor</keyword>
<dbReference type="EMBL" id="CP003260">
    <property type="protein sequence ID" value="AFG34221.1"/>
    <property type="molecule type" value="Genomic_DNA"/>
</dbReference>
<dbReference type="GO" id="GO:0045947">
    <property type="term" value="P:negative regulation of translational initiation"/>
    <property type="evidence" value="ECO:0007669"/>
    <property type="project" value="UniProtKB-UniRule"/>
</dbReference>
<dbReference type="PANTHER" id="PTHR34984">
    <property type="entry name" value="CARBON STORAGE REGULATOR"/>
    <property type="match status" value="1"/>
</dbReference>
<reference evidence="6" key="1">
    <citation type="submission" date="2012-03" db="EMBL/GenBank/DDBJ databases">
        <title>Complete sequence of Fervidobacterium pennivorans DSM 9078.</title>
        <authorList>
            <consortium name="US DOE Joint Genome Institute"/>
            <person name="Lucas S."/>
            <person name="Han J."/>
            <person name="Lapidus A."/>
            <person name="Cheng J.-F."/>
            <person name="Goodwin L."/>
            <person name="Pitluck S."/>
            <person name="Peters L."/>
            <person name="Ovchinnikova G."/>
            <person name="Lu M."/>
            <person name="Detter J.C."/>
            <person name="Han C."/>
            <person name="Tapia R."/>
            <person name="Land M."/>
            <person name="Hauser L."/>
            <person name="Kyrpides N."/>
            <person name="Ivanova N."/>
            <person name="Pagani I."/>
            <person name="Noll K.M."/>
            <person name="Woyke T."/>
        </authorList>
    </citation>
    <scope>NUCLEOTIDE SEQUENCE</scope>
    <source>
        <strain evidence="6">DSM 9078</strain>
    </source>
</reference>
<dbReference type="PANTHER" id="PTHR34984:SF1">
    <property type="entry name" value="CARBON STORAGE REGULATOR"/>
    <property type="match status" value="1"/>
</dbReference>
<dbReference type="GO" id="GO:1902208">
    <property type="term" value="P:regulation of bacterial-type flagellum assembly"/>
    <property type="evidence" value="ECO:0007669"/>
    <property type="project" value="UniProtKB-UniRule"/>
</dbReference>
<organism evidence="6 7">
    <name type="scientific">Fervidobacterium pennivorans (strain DSM 9078 / Ven5)</name>
    <dbReference type="NCBI Taxonomy" id="771875"/>
    <lineage>
        <taxon>Bacteria</taxon>
        <taxon>Thermotogati</taxon>
        <taxon>Thermotogota</taxon>
        <taxon>Thermotogae</taxon>
        <taxon>Thermotogales</taxon>
        <taxon>Fervidobacteriaceae</taxon>
        <taxon>Fervidobacterium</taxon>
    </lineage>
</organism>
<keyword evidence="7" id="KW-1185">Reference proteome</keyword>
<dbReference type="HOGENOM" id="CLU_164837_0_0_0"/>
<dbReference type="SUPFAM" id="SSF117130">
    <property type="entry name" value="CsrA-like"/>
    <property type="match status" value="1"/>
</dbReference>
<dbReference type="PATRIC" id="fig|771875.3.peg.65"/>
<dbReference type="GO" id="GO:0006109">
    <property type="term" value="P:regulation of carbohydrate metabolic process"/>
    <property type="evidence" value="ECO:0007669"/>
    <property type="project" value="InterPro"/>
</dbReference>
<accession>H9U9M8</accession>
<comment type="function">
    <text evidence="5">A translational regulator that binds mRNA to regulate translation initiation and/or mRNA stability. Usually binds in the 5'-UTR at or near the Shine-Dalgarno sequence preventing ribosome-binding, thus repressing translation. Its main target seems to be the major flagellin gene, while its function is anatagonized by FliW.</text>
</comment>
<sequence>MIEMAKKRVVFDMLVLSRRVGESIIIGDNIEVKVLKIDGNAVKIGIIAPADVRIYREEVYKTIAQSNKMATGAASQIETVMKLKEVIDGDKDR</sequence>
<evidence type="ECO:0000256" key="4">
    <source>
        <dbReference type="ARBA" id="ARBA00022884"/>
    </source>
</evidence>
<dbReference type="InterPro" id="IPR036107">
    <property type="entry name" value="CsrA_sf"/>
</dbReference>
<name>H9U9M8_FERPD</name>
<dbReference type="GO" id="GO:0005829">
    <property type="term" value="C:cytosol"/>
    <property type="evidence" value="ECO:0007669"/>
    <property type="project" value="TreeGrafter"/>
</dbReference>
<keyword evidence="3 5" id="KW-0810">Translation regulation</keyword>
<evidence type="ECO:0000256" key="3">
    <source>
        <dbReference type="ARBA" id="ARBA00022845"/>
    </source>
</evidence>
<dbReference type="KEGG" id="fpe:Ferpe_0059"/>
<dbReference type="Gene3D" id="2.60.40.4380">
    <property type="entry name" value="Translational regulator CsrA"/>
    <property type="match status" value="1"/>
</dbReference>
<evidence type="ECO:0000313" key="7">
    <source>
        <dbReference type="Proteomes" id="UP000007384"/>
    </source>
</evidence>
<comment type="similarity">
    <text evidence="5">Belongs to the CsrA/RsmA family.</text>
</comment>
<dbReference type="HAMAP" id="MF_00167">
    <property type="entry name" value="CsrA"/>
    <property type="match status" value="1"/>
</dbReference>
<dbReference type="InterPro" id="IPR003751">
    <property type="entry name" value="CsrA"/>
</dbReference>
<keyword evidence="5" id="KW-1005">Bacterial flagellum biogenesis</keyword>
<dbReference type="Pfam" id="PF02599">
    <property type="entry name" value="CsrA"/>
    <property type="match status" value="1"/>
</dbReference>
<comment type="subcellular location">
    <subcellularLocation>
        <location evidence="5">Cytoplasm</location>
    </subcellularLocation>
</comment>
<evidence type="ECO:0000256" key="5">
    <source>
        <dbReference type="HAMAP-Rule" id="MF_00167"/>
    </source>
</evidence>
<proteinExistence type="inferred from homology"/>
<dbReference type="Proteomes" id="UP000007384">
    <property type="component" value="Chromosome"/>
</dbReference>
<dbReference type="FunFam" id="2.60.40.4380:FF:000002">
    <property type="entry name" value="Translational regulator CsrA"/>
    <property type="match status" value="1"/>
</dbReference>
<evidence type="ECO:0000256" key="1">
    <source>
        <dbReference type="ARBA" id="ARBA00022490"/>
    </source>
</evidence>
<dbReference type="eggNOG" id="COG1551">
    <property type="taxonomic scope" value="Bacteria"/>
</dbReference>
<dbReference type="GO" id="GO:0006402">
    <property type="term" value="P:mRNA catabolic process"/>
    <property type="evidence" value="ECO:0007669"/>
    <property type="project" value="InterPro"/>
</dbReference>
<dbReference type="AlphaFoldDB" id="H9U9M8"/>
<comment type="subunit">
    <text evidence="5">Homodimer; the beta-strands of each monomer intercalate to form a hydrophobic core, while the alpha-helices form wings that extend away from the core.</text>
</comment>
<keyword evidence="4 5" id="KW-0694">RNA-binding</keyword>
<evidence type="ECO:0000256" key="2">
    <source>
        <dbReference type="ARBA" id="ARBA00022491"/>
    </source>
</evidence>
<dbReference type="NCBIfam" id="TIGR00202">
    <property type="entry name" value="csrA"/>
    <property type="match status" value="1"/>
</dbReference>
<dbReference type="GO" id="GO:0044781">
    <property type="term" value="P:bacterial-type flagellum organization"/>
    <property type="evidence" value="ECO:0007669"/>
    <property type="project" value="UniProtKB-KW"/>
</dbReference>
<evidence type="ECO:0000313" key="6">
    <source>
        <dbReference type="EMBL" id="AFG34221.1"/>
    </source>
</evidence>